<dbReference type="GO" id="GO:1990904">
    <property type="term" value="C:ribonucleoprotein complex"/>
    <property type="evidence" value="ECO:0007669"/>
    <property type="project" value="UniProtKB-KW"/>
</dbReference>
<evidence type="ECO:0000313" key="6">
    <source>
        <dbReference type="EMBL" id="KAA3476913.1"/>
    </source>
</evidence>
<evidence type="ECO:0000256" key="5">
    <source>
        <dbReference type="RuleBase" id="RU000570"/>
    </source>
</evidence>
<organism evidence="6 7">
    <name type="scientific">Gossypium australe</name>
    <dbReference type="NCBI Taxonomy" id="47621"/>
    <lineage>
        <taxon>Eukaryota</taxon>
        <taxon>Viridiplantae</taxon>
        <taxon>Streptophyta</taxon>
        <taxon>Embryophyta</taxon>
        <taxon>Tracheophyta</taxon>
        <taxon>Spermatophyta</taxon>
        <taxon>Magnoliopsida</taxon>
        <taxon>eudicotyledons</taxon>
        <taxon>Gunneridae</taxon>
        <taxon>Pentapetalae</taxon>
        <taxon>rosids</taxon>
        <taxon>malvids</taxon>
        <taxon>Malvales</taxon>
        <taxon>Malvaceae</taxon>
        <taxon>Malvoideae</taxon>
        <taxon>Gossypium</taxon>
    </lineage>
</organism>
<reference evidence="7" key="1">
    <citation type="journal article" date="2019" name="Plant Biotechnol. J.">
        <title>Genome sequencing of the Australian wild diploid species Gossypium australe highlights disease resistance and delayed gland morphogenesis.</title>
        <authorList>
            <person name="Cai Y."/>
            <person name="Cai X."/>
            <person name="Wang Q."/>
            <person name="Wang P."/>
            <person name="Zhang Y."/>
            <person name="Cai C."/>
            <person name="Xu Y."/>
            <person name="Wang K."/>
            <person name="Zhou Z."/>
            <person name="Wang C."/>
            <person name="Geng S."/>
            <person name="Li B."/>
            <person name="Dong Q."/>
            <person name="Hou Y."/>
            <person name="Wang H."/>
            <person name="Ai P."/>
            <person name="Liu Z."/>
            <person name="Yi F."/>
            <person name="Sun M."/>
            <person name="An G."/>
            <person name="Cheng J."/>
            <person name="Zhang Y."/>
            <person name="Shi Q."/>
            <person name="Xie Y."/>
            <person name="Shi X."/>
            <person name="Chang Y."/>
            <person name="Huang F."/>
            <person name="Chen Y."/>
            <person name="Hong S."/>
            <person name="Mi L."/>
            <person name="Sun Q."/>
            <person name="Zhang L."/>
            <person name="Zhou B."/>
            <person name="Peng R."/>
            <person name="Zhang X."/>
            <person name="Liu F."/>
        </authorList>
    </citation>
    <scope>NUCLEOTIDE SEQUENCE [LARGE SCALE GENOMIC DNA]</scope>
    <source>
        <strain evidence="7">cv. PA1801</strain>
    </source>
</reference>
<protein>
    <recommendedName>
        <fullName evidence="5">Ribosomal protein</fullName>
    </recommendedName>
</protein>
<dbReference type="PANTHER" id="PTHR18804">
    <property type="entry name" value="RIBOSOMAL PROTEIN"/>
    <property type="match status" value="1"/>
</dbReference>
<dbReference type="GO" id="GO:0003735">
    <property type="term" value="F:structural constituent of ribosome"/>
    <property type="evidence" value="ECO:0007669"/>
    <property type="project" value="InterPro"/>
</dbReference>
<dbReference type="PROSITE" id="PS00828">
    <property type="entry name" value="RIBOSOMAL_L36"/>
    <property type="match status" value="1"/>
</dbReference>
<accession>A0A5B6W6J8</accession>
<comment type="caution">
    <text evidence="6">The sequence shown here is derived from an EMBL/GenBank/DDBJ whole genome shotgun (WGS) entry which is preliminary data.</text>
</comment>
<comment type="subcellular location">
    <subcellularLocation>
        <location evidence="1">Plastid</location>
    </subcellularLocation>
</comment>
<name>A0A5B6W6J8_9ROSI</name>
<evidence type="ECO:0000256" key="2">
    <source>
        <dbReference type="ARBA" id="ARBA00007645"/>
    </source>
</evidence>
<dbReference type="InterPro" id="IPR052010">
    <property type="entry name" value="Ribosomal_LSU_bL36"/>
</dbReference>
<evidence type="ECO:0000313" key="7">
    <source>
        <dbReference type="Proteomes" id="UP000325315"/>
    </source>
</evidence>
<dbReference type="OrthoDB" id="10265903at2759"/>
<dbReference type="PANTHER" id="PTHR18804:SF16">
    <property type="entry name" value="RIBOSOMAL PROTEIN"/>
    <property type="match status" value="1"/>
</dbReference>
<dbReference type="NCBIfam" id="TIGR01022">
    <property type="entry name" value="rpmJ_bact"/>
    <property type="match status" value="1"/>
</dbReference>
<dbReference type="AlphaFoldDB" id="A0A5B6W6J8"/>
<dbReference type="Pfam" id="PF00444">
    <property type="entry name" value="Ribosomal_L36"/>
    <property type="match status" value="1"/>
</dbReference>
<evidence type="ECO:0000256" key="4">
    <source>
        <dbReference type="ARBA" id="ARBA00023274"/>
    </source>
</evidence>
<dbReference type="InterPro" id="IPR035977">
    <property type="entry name" value="Ribosomal_bL36_sp"/>
</dbReference>
<dbReference type="InterPro" id="IPR000473">
    <property type="entry name" value="Ribosomal_bL36"/>
</dbReference>
<dbReference type="GO" id="GO:0009536">
    <property type="term" value="C:plastid"/>
    <property type="evidence" value="ECO:0007669"/>
    <property type="project" value="UniProtKB-SubCell"/>
</dbReference>
<sequence>MKVRASVKKMCEFCRTVKRRGRVYVLCTSNPKHKQRQGISTFASEGTLPPASLKVTVDLQWTAETNVKHPIIPSYSMRPGLASLIPKMQEPSSSIIGWRANLASLIFKRGN</sequence>
<evidence type="ECO:0000256" key="3">
    <source>
        <dbReference type="ARBA" id="ARBA00022980"/>
    </source>
</evidence>
<comment type="similarity">
    <text evidence="2 5">Belongs to the bacterial ribosomal protein bL36 family.</text>
</comment>
<dbReference type="GO" id="GO:0006412">
    <property type="term" value="P:translation"/>
    <property type="evidence" value="ECO:0007669"/>
    <property type="project" value="InterPro"/>
</dbReference>
<dbReference type="EMBL" id="SMMG02000004">
    <property type="protein sequence ID" value="KAA3476913.1"/>
    <property type="molecule type" value="Genomic_DNA"/>
</dbReference>
<proteinExistence type="inferred from homology"/>
<keyword evidence="7" id="KW-1185">Reference proteome</keyword>
<evidence type="ECO:0000256" key="1">
    <source>
        <dbReference type="ARBA" id="ARBA00004474"/>
    </source>
</evidence>
<gene>
    <name evidence="6" type="primary">rpmJ</name>
    <name evidence="6" type="ORF">EPI10_010844</name>
</gene>
<dbReference type="SUPFAM" id="SSF57840">
    <property type="entry name" value="Ribosomal protein L36"/>
    <property type="match status" value="1"/>
</dbReference>
<keyword evidence="4 5" id="KW-0687">Ribonucleoprotein</keyword>
<keyword evidence="3 5" id="KW-0689">Ribosomal protein</keyword>
<dbReference type="Proteomes" id="UP000325315">
    <property type="component" value="Unassembled WGS sequence"/>
</dbReference>
<dbReference type="GO" id="GO:0005840">
    <property type="term" value="C:ribosome"/>
    <property type="evidence" value="ECO:0007669"/>
    <property type="project" value="UniProtKB-KW"/>
</dbReference>
<dbReference type="HAMAP" id="MF_00251">
    <property type="entry name" value="Ribosomal_bL36"/>
    <property type="match status" value="1"/>
</dbReference>